<keyword evidence="1" id="KW-0472">Membrane</keyword>
<keyword evidence="1" id="KW-0812">Transmembrane</keyword>
<gene>
    <name evidence="3" type="ORF">SAMN04488525_103140</name>
</gene>
<proteinExistence type="predicted"/>
<keyword evidence="4" id="KW-1185">Reference proteome</keyword>
<accession>A0AB38A044</accession>
<sequence>MKNIHFKRKTVKIALISMMLFIGVISIGLMGYVKTNYDESFFRVDKPDPKYSGYLRYSDIDDYYERTEITFESGGNALKGCVYGSENDKGLVVISVGLGFGAENYLAETLYFVDNGWRVLTFDNTGTHESEGESTMGPSQSLLDLYAALTYIHGDQRLNNLPVMLYGHSWGGYAVTAILDSRFDIAAVASIAGFNSPMELLNEQVDSLLGAFSPIAYPFLWTYQNILFGNTAWVTATNGINSTDTPVMIIHGVKDEAIAYNGASIIAHRDEIINPNVIYKTNSAENHDGHNNLFESDAASEYAKTKNLEYKEIYNLYDGEIPDEIKEEYYEGVDRFRTSELDLDFMDEINFFFEKQL</sequence>
<reference evidence="3 4" key="1">
    <citation type="submission" date="2016-10" db="EMBL/GenBank/DDBJ databases">
        <authorList>
            <person name="Varghese N."/>
            <person name="Submissions S."/>
        </authorList>
    </citation>
    <scope>NUCLEOTIDE SEQUENCE [LARGE SCALE GENOMIC DNA]</scope>
    <source>
        <strain evidence="3 4">DSM 14526</strain>
    </source>
</reference>
<evidence type="ECO:0000313" key="3">
    <source>
        <dbReference type="EMBL" id="SEA46194.1"/>
    </source>
</evidence>
<dbReference type="SUPFAM" id="SSF53474">
    <property type="entry name" value="alpha/beta-Hydrolases"/>
    <property type="match status" value="1"/>
</dbReference>
<dbReference type="Proteomes" id="UP000199042">
    <property type="component" value="Unassembled WGS sequence"/>
</dbReference>
<dbReference type="EMBL" id="FNQH01000003">
    <property type="protein sequence ID" value="SEA46194.1"/>
    <property type="molecule type" value="Genomic_DNA"/>
</dbReference>
<keyword evidence="1" id="KW-1133">Transmembrane helix</keyword>
<name>A0AB38A044_9LACT</name>
<keyword evidence="3" id="KW-0378">Hydrolase</keyword>
<protein>
    <submittedName>
        <fullName evidence="3">Alpha/beta hydrolase family protein</fullName>
    </submittedName>
</protein>
<feature type="domain" description="Serine aminopeptidase S33" evidence="2">
    <location>
        <begin position="88"/>
        <end position="192"/>
    </location>
</feature>
<comment type="caution">
    <text evidence="3">The sequence shown here is derived from an EMBL/GenBank/DDBJ whole genome shotgun (WGS) entry which is preliminary data.</text>
</comment>
<organism evidence="3 4">
    <name type="scientific">Trichococcus collinsii</name>
    <dbReference type="NCBI Taxonomy" id="157076"/>
    <lineage>
        <taxon>Bacteria</taxon>
        <taxon>Bacillati</taxon>
        <taxon>Bacillota</taxon>
        <taxon>Bacilli</taxon>
        <taxon>Lactobacillales</taxon>
        <taxon>Carnobacteriaceae</taxon>
        <taxon>Trichococcus</taxon>
    </lineage>
</organism>
<dbReference type="InterPro" id="IPR022742">
    <property type="entry name" value="Hydrolase_4"/>
</dbReference>
<evidence type="ECO:0000313" key="4">
    <source>
        <dbReference type="Proteomes" id="UP000199042"/>
    </source>
</evidence>
<dbReference type="Pfam" id="PF12146">
    <property type="entry name" value="Hydrolase_4"/>
    <property type="match status" value="1"/>
</dbReference>
<evidence type="ECO:0000259" key="2">
    <source>
        <dbReference type="Pfam" id="PF12146"/>
    </source>
</evidence>
<dbReference type="GO" id="GO:0016787">
    <property type="term" value="F:hydrolase activity"/>
    <property type="evidence" value="ECO:0007669"/>
    <property type="project" value="UniProtKB-KW"/>
</dbReference>
<dbReference type="Gene3D" id="3.40.50.1820">
    <property type="entry name" value="alpha/beta hydrolase"/>
    <property type="match status" value="1"/>
</dbReference>
<dbReference type="AlphaFoldDB" id="A0AB38A044"/>
<dbReference type="InterPro" id="IPR029058">
    <property type="entry name" value="AB_hydrolase_fold"/>
</dbReference>
<dbReference type="RefSeq" id="WP_086985630.1">
    <property type="nucleotide sequence ID" value="NZ_FJNA01000001.1"/>
</dbReference>
<evidence type="ECO:0000256" key="1">
    <source>
        <dbReference type="SAM" id="Phobius"/>
    </source>
</evidence>
<feature type="transmembrane region" description="Helical" evidence="1">
    <location>
        <begin position="12"/>
        <end position="33"/>
    </location>
</feature>